<gene>
    <name evidence="7" type="ORF">MMOR_31130</name>
</gene>
<dbReference type="PANTHER" id="PTHR30086">
    <property type="entry name" value="ARGININE EXPORTER PROTEIN ARGO"/>
    <property type="match status" value="1"/>
</dbReference>
<accession>A0AAD1M5Z8</accession>
<feature type="transmembrane region" description="Helical" evidence="6">
    <location>
        <begin position="12"/>
        <end position="32"/>
    </location>
</feature>
<proteinExistence type="predicted"/>
<evidence type="ECO:0000256" key="4">
    <source>
        <dbReference type="ARBA" id="ARBA00022989"/>
    </source>
</evidence>
<dbReference type="PIRSF" id="PIRSF006324">
    <property type="entry name" value="LeuE"/>
    <property type="match status" value="1"/>
</dbReference>
<evidence type="ECO:0000256" key="3">
    <source>
        <dbReference type="ARBA" id="ARBA00022692"/>
    </source>
</evidence>
<keyword evidence="5 6" id="KW-0472">Membrane</keyword>
<feature type="transmembrane region" description="Helical" evidence="6">
    <location>
        <begin position="44"/>
        <end position="71"/>
    </location>
</feature>
<dbReference type="KEGG" id="mmor:MMOR_31130"/>
<comment type="subcellular location">
    <subcellularLocation>
        <location evidence="1">Cell membrane</location>
        <topology evidence="1">Multi-pass membrane protein</topology>
    </subcellularLocation>
</comment>
<dbReference type="AlphaFoldDB" id="A0AAD1M5Z8"/>
<dbReference type="GO" id="GO:0005886">
    <property type="term" value="C:plasma membrane"/>
    <property type="evidence" value="ECO:0007669"/>
    <property type="project" value="UniProtKB-SubCell"/>
</dbReference>
<dbReference type="GO" id="GO:0015171">
    <property type="term" value="F:amino acid transmembrane transporter activity"/>
    <property type="evidence" value="ECO:0007669"/>
    <property type="project" value="TreeGrafter"/>
</dbReference>
<keyword evidence="8" id="KW-1185">Reference proteome</keyword>
<evidence type="ECO:0000313" key="8">
    <source>
        <dbReference type="Proteomes" id="UP000466681"/>
    </source>
</evidence>
<evidence type="ECO:0000256" key="6">
    <source>
        <dbReference type="SAM" id="Phobius"/>
    </source>
</evidence>
<dbReference type="InterPro" id="IPR001123">
    <property type="entry name" value="LeuE-type"/>
</dbReference>
<evidence type="ECO:0000256" key="1">
    <source>
        <dbReference type="ARBA" id="ARBA00004651"/>
    </source>
</evidence>
<feature type="transmembrane region" description="Helical" evidence="6">
    <location>
        <begin position="77"/>
        <end position="96"/>
    </location>
</feature>
<dbReference type="RefSeq" id="WP_083152864.1">
    <property type="nucleotide sequence ID" value="NZ_AP022560.1"/>
</dbReference>
<sequence>MQVQHLIDVMPAFLVACVILAALPGPATALFLHRSIRDGRAAGLAAVVGNEIGIFGWTLAGGAGLSMLLMANRALSLVLHVVGAAILIWLGISAWRNAKHPAEITVTLPPRGRTPAAAFRAALLSIAANPKAAAFGIVVLPQFLPSSGPLIPTLLALAVIQLVIDTAWCAGVVLAASRAREVLSRTHIRRRIERVMGAVLMALGLGLAADAR</sequence>
<feature type="transmembrane region" description="Helical" evidence="6">
    <location>
        <begin position="150"/>
        <end position="174"/>
    </location>
</feature>
<dbReference type="Pfam" id="PF01810">
    <property type="entry name" value="LysE"/>
    <property type="match status" value="1"/>
</dbReference>
<feature type="transmembrane region" description="Helical" evidence="6">
    <location>
        <begin position="195"/>
        <end position="211"/>
    </location>
</feature>
<dbReference type="EMBL" id="AP022560">
    <property type="protein sequence ID" value="BBX02177.1"/>
    <property type="molecule type" value="Genomic_DNA"/>
</dbReference>
<protein>
    <submittedName>
        <fullName evidence="7">Threonine transporter RhtB</fullName>
    </submittedName>
</protein>
<dbReference type="Proteomes" id="UP000466681">
    <property type="component" value="Chromosome"/>
</dbReference>
<keyword evidence="2" id="KW-1003">Cell membrane</keyword>
<name>A0AAD1M5Z8_9MYCO</name>
<evidence type="ECO:0000256" key="5">
    <source>
        <dbReference type="ARBA" id="ARBA00023136"/>
    </source>
</evidence>
<keyword evidence="4 6" id="KW-1133">Transmembrane helix</keyword>
<reference evidence="7 8" key="1">
    <citation type="journal article" date="2019" name="Emerg. Microbes Infect.">
        <title>Comprehensive subspecies identification of 175 nontuberculous mycobacteria species based on 7547 genomic profiles.</title>
        <authorList>
            <person name="Matsumoto Y."/>
            <person name="Kinjo T."/>
            <person name="Motooka D."/>
            <person name="Nabeya D."/>
            <person name="Jung N."/>
            <person name="Uechi K."/>
            <person name="Horii T."/>
            <person name="Iida T."/>
            <person name="Fujita J."/>
            <person name="Nakamura S."/>
        </authorList>
    </citation>
    <scope>NUCLEOTIDE SEQUENCE [LARGE SCALE GENOMIC DNA]</scope>
    <source>
        <strain evidence="7 8">JCM 6375</strain>
    </source>
</reference>
<organism evidence="7 8">
    <name type="scientific">Mycolicibacterium moriokaense</name>
    <dbReference type="NCBI Taxonomy" id="39691"/>
    <lineage>
        <taxon>Bacteria</taxon>
        <taxon>Bacillati</taxon>
        <taxon>Actinomycetota</taxon>
        <taxon>Actinomycetes</taxon>
        <taxon>Mycobacteriales</taxon>
        <taxon>Mycobacteriaceae</taxon>
        <taxon>Mycolicibacterium</taxon>
    </lineage>
</organism>
<feature type="transmembrane region" description="Helical" evidence="6">
    <location>
        <begin position="117"/>
        <end position="144"/>
    </location>
</feature>
<evidence type="ECO:0000256" key="2">
    <source>
        <dbReference type="ARBA" id="ARBA00022475"/>
    </source>
</evidence>
<dbReference type="PANTHER" id="PTHR30086:SF20">
    <property type="entry name" value="ARGININE EXPORTER PROTEIN ARGO-RELATED"/>
    <property type="match status" value="1"/>
</dbReference>
<evidence type="ECO:0000313" key="7">
    <source>
        <dbReference type="EMBL" id="BBX02177.1"/>
    </source>
</evidence>
<keyword evidence="3 6" id="KW-0812">Transmembrane</keyword>